<keyword evidence="5" id="KW-0175">Coiled coil</keyword>
<dbReference type="Gene3D" id="3.10.20.30">
    <property type="match status" value="1"/>
</dbReference>
<evidence type="ECO:0000256" key="4">
    <source>
        <dbReference type="ARBA" id="ARBA00022840"/>
    </source>
</evidence>
<dbReference type="Gene3D" id="1.10.150.300">
    <property type="entry name" value="TGS-like domain"/>
    <property type="match status" value="1"/>
</dbReference>
<evidence type="ECO:0000259" key="6">
    <source>
        <dbReference type="PROSITE" id="PS51880"/>
    </source>
</evidence>
<dbReference type="InterPro" id="IPR012676">
    <property type="entry name" value="TGS-like"/>
</dbReference>
<dbReference type="InterPro" id="IPR023192">
    <property type="entry name" value="TGS-like_dom_sf"/>
</dbReference>
<dbReference type="PROSITE" id="PS51880">
    <property type="entry name" value="TGS"/>
    <property type="match status" value="1"/>
</dbReference>
<dbReference type="InterPro" id="IPR012675">
    <property type="entry name" value="Beta-grasp_dom_sf"/>
</dbReference>
<protein>
    <submittedName>
        <fullName evidence="7">Redox-regulated ATPase YchF</fullName>
    </submittedName>
</protein>
<dbReference type="PIRSF" id="PIRSF006641">
    <property type="entry name" value="CHP00092"/>
    <property type="match status" value="1"/>
</dbReference>
<evidence type="ECO:0000256" key="3">
    <source>
        <dbReference type="ARBA" id="ARBA00022741"/>
    </source>
</evidence>
<dbReference type="PANTHER" id="PTHR23305:SF18">
    <property type="entry name" value="OBG-TYPE G DOMAIN-CONTAINING PROTEIN"/>
    <property type="match status" value="1"/>
</dbReference>
<dbReference type="FunFam" id="1.10.150.300:FF:000001">
    <property type="entry name" value="Ribosome-binding ATPase YchF"/>
    <property type="match status" value="1"/>
</dbReference>
<dbReference type="EMBL" id="JACRIW010000036">
    <property type="protein sequence ID" value="MBI5168797.1"/>
    <property type="molecule type" value="Genomic_DNA"/>
</dbReference>
<dbReference type="InterPro" id="IPR027417">
    <property type="entry name" value="P-loop_NTPase"/>
</dbReference>
<evidence type="ECO:0000313" key="7">
    <source>
        <dbReference type="EMBL" id="MBI5168797.1"/>
    </source>
</evidence>
<gene>
    <name evidence="7" type="primary">ychF</name>
    <name evidence="7" type="ORF">HZA61_04850</name>
</gene>
<dbReference type="CDD" id="cd04867">
    <property type="entry name" value="TGS_YchF_OLA1"/>
    <property type="match status" value="1"/>
</dbReference>
<feature type="coiled-coil region" evidence="5">
    <location>
        <begin position="124"/>
        <end position="151"/>
    </location>
</feature>
<evidence type="ECO:0000256" key="5">
    <source>
        <dbReference type="SAM" id="Coils"/>
    </source>
</evidence>
<dbReference type="InterPro" id="IPR006073">
    <property type="entry name" value="GTP-bd"/>
</dbReference>
<dbReference type="Proteomes" id="UP000696931">
    <property type="component" value="Unassembled WGS sequence"/>
</dbReference>
<dbReference type="AlphaFoldDB" id="A0A933SA65"/>
<dbReference type="GO" id="GO:0005525">
    <property type="term" value="F:GTP binding"/>
    <property type="evidence" value="ECO:0007669"/>
    <property type="project" value="InterPro"/>
</dbReference>
<comment type="caution">
    <text evidence="7">The sequence shown here is derived from an EMBL/GenBank/DDBJ whole genome shotgun (WGS) entry which is preliminary data.</text>
</comment>
<reference evidence="7" key="1">
    <citation type="submission" date="2020-07" db="EMBL/GenBank/DDBJ databases">
        <title>Huge and variable diversity of episymbiotic CPR bacteria and DPANN archaea in groundwater ecosystems.</title>
        <authorList>
            <person name="He C.Y."/>
            <person name="Keren R."/>
            <person name="Whittaker M."/>
            <person name="Farag I.F."/>
            <person name="Doudna J."/>
            <person name="Cate J.H.D."/>
            <person name="Banfield J.F."/>
        </authorList>
    </citation>
    <scope>NUCLEOTIDE SEQUENCE</scope>
    <source>
        <strain evidence="7">NC_groundwater_1813_Pr3_B-0.1um_71_17</strain>
    </source>
</reference>
<dbReference type="GO" id="GO:0046872">
    <property type="term" value="F:metal ion binding"/>
    <property type="evidence" value="ECO:0007669"/>
    <property type="project" value="UniProtKB-KW"/>
</dbReference>
<dbReference type="GO" id="GO:0005737">
    <property type="term" value="C:cytoplasm"/>
    <property type="evidence" value="ECO:0007669"/>
    <property type="project" value="TreeGrafter"/>
</dbReference>
<dbReference type="GO" id="GO:0005524">
    <property type="term" value="F:ATP binding"/>
    <property type="evidence" value="ECO:0007669"/>
    <property type="project" value="UniProtKB-KW"/>
</dbReference>
<dbReference type="InterPro" id="IPR004396">
    <property type="entry name" value="ATPase_YchF/OLA1"/>
</dbReference>
<dbReference type="PRINTS" id="PR00326">
    <property type="entry name" value="GTP1OBG"/>
</dbReference>
<dbReference type="Gene3D" id="3.40.50.300">
    <property type="entry name" value="P-loop containing nucleotide triphosphate hydrolases"/>
    <property type="match status" value="1"/>
</dbReference>
<keyword evidence="2" id="KW-0479">Metal-binding</keyword>
<evidence type="ECO:0000256" key="1">
    <source>
        <dbReference type="ARBA" id="ARBA00001946"/>
    </source>
</evidence>
<keyword evidence="3" id="KW-0547">Nucleotide-binding</keyword>
<keyword evidence="4" id="KW-0067">ATP-binding</keyword>
<feature type="domain" description="TGS" evidence="6">
    <location>
        <begin position="264"/>
        <end position="347"/>
    </location>
</feature>
<evidence type="ECO:0000256" key="2">
    <source>
        <dbReference type="ARBA" id="ARBA00022723"/>
    </source>
</evidence>
<comment type="cofactor">
    <cofactor evidence="1">
        <name>Mg(2+)</name>
        <dbReference type="ChEBI" id="CHEBI:18420"/>
    </cofactor>
</comment>
<dbReference type="PANTHER" id="PTHR23305">
    <property type="entry name" value="OBG GTPASE FAMILY"/>
    <property type="match status" value="1"/>
</dbReference>
<dbReference type="SUPFAM" id="SSF81271">
    <property type="entry name" value="TGS-like"/>
    <property type="match status" value="1"/>
</dbReference>
<dbReference type="InterPro" id="IPR013029">
    <property type="entry name" value="YchF_C"/>
</dbReference>
<dbReference type="SUPFAM" id="SSF52540">
    <property type="entry name" value="P-loop containing nucleoside triphosphate hydrolases"/>
    <property type="match status" value="1"/>
</dbReference>
<proteinExistence type="predicted"/>
<accession>A0A933SA65</accession>
<evidence type="ECO:0000313" key="8">
    <source>
        <dbReference type="Proteomes" id="UP000696931"/>
    </source>
</evidence>
<dbReference type="Pfam" id="PF06071">
    <property type="entry name" value="YchF-GTPase_C"/>
    <property type="match status" value="1"/>
</dbReference>
<dbReference type="GO" id="GO:0016887">
    <property type="term" value="F:ATP hydrolysis activity"/>
    <property type="evidence" value="ECO:0007669"/>
    <property type="project" value="InterPro"/>
</dbReference>
<name>A0A933SA65_UNCEI</name>
<dbReference type="FunFam" id="3.10.20.30:FF:000001">
    <property type="entry name" value="Ribosome-binding ATPase YchF"/>
    <property type="match status" value="1"/>
</dbReference>
<sequence>MKRVGIIGLPQSGKTTVFEILMQGAGAAAPAGAAAKDRVGVVKVPDARIDRLTEMFAPKKTTLTQIQFVDSGAAGHGKHGKGGDLFSAVRQCDALLVVVRDFESALVPSEKGVNAARDLRDIDAELVLEDLAVVETRLERIEKEMRIGKKEAAAEGEALQKCRTALDAEKPLRTIELSAEELRLLRGFQFLTLKPLLVLFNQDESSNRVPPDPGPGALAVTLRASAEREIVSLPPEERAAFREEMGVTEDGLSLVIRSCYQLLGLISFFTVGPDEVRAWEIHRGDRAVDAAGAIHSDLARGFIRAEVVAYDQLVELGGHAKAREKGVLRLEGRDYLVQDGDCMEIRHNG</sequence>
<dbReference type="InterPro" id="IPR004095">
    <property type="entry name" value="TGS"/>
</dbReference>
<organism evidence="7 8">
    <name type="scientific">Eiseniibacteriota bacterium</name>
    <dbReference type="NCBI Taxonomy" id="2212470"/>
    <lineage>
        <taxon>Bacteria</taxon>
        <taxon>Candidatus Eiseniibacteriota</taxon>
    </lineage>
</organism>